<feature type="binding site" evidence="5">
    <location>
        <begin position="92"/>
        <end position="95"/>
    </location>
    <ligand>
        <name>FAD</name>
        <dbReference type="ChEBI" id="CHEBI:57692"/>
    </ligand>
</feature>
<dbReference type="PROSITE" id="PS00624">
    <property type="entry name" value="GMC_OXRED_2"/>
    <property type="match status" value="1"/>
</dbReference>
<evidence type="ECO:0000256" key="3">
    <source>
        <dbReference type="ARBA" id="ARBA00022630"/>
    </source>
</evidence>
<comment type="caution">
    <text evidence="10">The sequence shown here is derived from an EMBL/GenBank/DDBJ whole genome shotgun (WGS) entry which is preliminary data.</text>
</comment>
<sequence>MACVIGYDYVVVGAGTAGSVLAARLSQDAAVRVLLIEAGSAEIEAPVRTPRAWVSLMGSSADWNDVSVTQAATGVSYPLPRGRGIGGSSSINGMVFLRGHHSSYDAWGQAGARGWGFADLLPFFRRSESTQGRDPSVRGVHGPMRVAPASRPHPVSVAGVEAAVEAGHARAADPAGGLQEGAGLHDLTIVAGRRQSAADAYLRPVLCRSNLDVVTDAFVHRLRMVGDRCVGVCYSLGGEEVTVDCSGEVVLAAGAIGSPHLLMLSGIGPSEHLRDVGVDVVVDLPGVGANFQDHPQTSIVYSAAAPIPVSRNNHGEASVLWRSELTGWPDLQALFVTLPYHSPALHGPAEGYSIAVSLMTPRSRGWVRLASREPDVAPLVNPNYLRDSRDVEALVLGLQRAREIGEARALSAWRGSEVLPGPGLRDASALRKHVHESLTTYFHYAGTCRIGSDEEAVVDDHLRVHAVHGLRVADASVMPSIVSANTNAAVLAIAERAADLMSQNPPYGSQRRLPHPQRPPFRVIR</sequence>
<dbReference type="InterPro" id="IPR012132">
    <property type="entry name" value="GMC_OxRdtase"/>
</dbReference>
<dbReference type="GO" id="GO:0016614">
    <property type="term" value="F:oxidoreductase activity, acting on CH-OH group of donors"/>
    <property type="evidence" value="ECO:0007669"/>
    <property type="project" value="InterPro"/>
</dbReference>
<dbReference type="PIRSF" id="PIRSF000137">
    <property type="entry name" value="Alcohol_oxidase"/>
    <property type="match status" value="1"/>
</dbReference>
<feature type="domain" description="Glucose-methanol-choline oxidoreductase N-terminal" evidence="8">
    <location>
        <begin position="82"/>
        <end position="105"/>
    </location>
</feature>
<dbReference type="Pfam" id="PF05199">
    <property type="entry name" value="GMC_oxred_C"/>
    <property type="match status" value="1"/>
</dbReference>
<evidence type="ECO:0000313" key="10">
    <source>
        <dbReference type="EMBL" id="MBC2865056.1"/>
    </source>
</evidence>
<dbReference type="PROSITE" id="PS00623">
    <property type="entry name" value="GMC_OXRED_1"/>
    <property type="match status" value="1"/>
</dbReference>
<dbReference type="EMBL" id="JACMHY010000002">
    <property type="protein sequence ID" value="MBC2865056.1"/>
    <property type="molecule type" value="Genomic_DNA"/>
</dbReference>
<dbReference type="GO" id="GO:0050660">
    <property type="term" value="F:flavin adenine dinucleotide binding"/>
    <property type="evidence" value="ECO:0007669"/>
    <property type="project" value="InterPro"/>
</dbReference>
<dbReference type="Gene3D" id="3.50.50.60">
    <property type="entry name" value="FAD/NAD(P)-binding domain"/>
    <property type="match status" value="1"/>
</dbReference>
<protein>
    <submittedName>
        <fullName evidence="10">GMC family oxidoreductase N-terminal domain-containing protein</fullName>
    </submittedName>
</protein>
<gene>
    <name evidence="10" type="ORF">H1R13_08625</name>
</gene>
<dbReference type="RefSeq" id="WP_159662035.1">
    <property type="nucleotide sequence ID" value="NZ_JACMHY010000002.1"/>
</dbReference>
<dbReference type="SUPFAM" id="SSF54373">
    <property type="entry name" value="FAD-linked reductases, C-terminal domain"/>
    <property type="match status" value="1"/>
</dbReference>
<feature type="domain" description="Glucose-methanol-choline oxidoreductase N-terminal" evidence="9">
    <location>
        <begin position="254"/>
        <end position="268"/>
    </location>
</feature>
<dbReference type="AlphaFoldDB" id="A0A7X1HY36"/>
<feature type="binding site" evidence="5">
    <location>
        <position position="219"/>
    </location>
    <ligand>
        <name>FAD</name>
        <dbReference type="ChEBI" id="CHEBI:57692"/>
    </ligand>
</feature>
<dbReference type="Pfam" id="PF00732">
    <property type="entry name" value="GMC_oxred_N"/>
    <property type="match status" value="1"/>
</dbReference>
<dbReference type="InterPro" id="IPR000172">
    <property type="entry name" value="GMC_OxRdtase_N"/>
</dbReference>
<evidence type="ECO:0000256" key="4">
    <source>
        <dbReference type="ARBA" id="ARBA00022827"/>
    </source>
</evidence>
<proteinExistence type="inferred from homology"/>
<dbReference type="Proteomes" id="UP000517694">
    <property type="component" value="Unassembled WGS sequence"/>
</dbReference>
<feature type="binding site" evidence="5">
    <location>
        <position position="441"/>
    </location>
    <ligand>
        <name>substrate</name>
    </ligand>
</feature>
<evidence type="ECO:0000256" key="7">
    <source>
        <dbReference type="SAM" id="MobiDB-lite"/>
    </source>
</evidence>
<reference evidence="10 11" key="1">
    <citation type="submission" date="2020-08" db="EMBL/GenBank/DDBJ databases">
        <title>Whole-Genome Sequence of French Clinical Streptomyces mexicanus Strain Q0842.</title>
        <authorList>
            <person name="Boxberger M."/>
            <person name="La Scola B."/>
        </authorList>
    </citation>
    <scope>NUCLEOTIDE SEQUENCE [LARGE SCALE GENOMIC DNA]</scope>
    <source>
        <strain evidence="10 11">Marseille-Q0842</strain>
    </source>
</reference>
<comment type="cofactor">
    <cofactor evidence="1 5">
        <name>FAD</name>
        <dbReference type="ChEBI" id="CHEBI:57692"/>
    </cofactor>
</comment>
<dbReference type="OrthoDB" id="9785276at2"/>
<name>A0A7X1HY36_9ACTN</name>
<evidence type="ECO:0000259" key="9">
    <source>
        <dbReference type="PROSITE" id="PS00624"/>
    </source>
</evidence>
<keyword evidence="3 6" id="KW-0285">Flavoprotein</keyword>
<keyword evidence="11" id="KW-1185">Reference proteome</keyword>
<dbReference type="InterPro" id="IPR036188">
    <property type="entry name" value="FAD/NAD-bd_sf"/>
</dbReference>
<feature type="region of interest" description="Disordered" evidence="7">
    <location>
        <begin position="503"/>
        <end position="525"/>
    </location>
</feature>
<evidence type="ECO:0000313" key="11">
    <source>
        <dbReference type="Proteomes" id="UP000517694"/>
    </source>
</evidence>
<accession>A0A7X1HY36</accession>
<organism evidence="10 11">
    <name type="scientific">Streptomyces mexicanus</name>
    <dbReference type="NCBI Taxonomy" id="178566"/>
    <lineage>
        <taxon>Bacteria</taxon>
        <taxon>Bacillati</taxon>
        <taxon>Actinomycetota</taxon>
        <taxon>Actinomycetes</taxon>
        <taxon>Kitasatosporales</taxon>
        <taxon>Streptomycetaceae</taxon>
        <taxon>Streptomyces</taxon>
    </lineage>
</organism>
<evidence type="ECO:0000256" key="2">
    <source>
        <dbReference type="ARBA" id="ARBA00010790"/>
    </source>
</evidence>
<evidence type="ECO:0000256" key="6">
    <source>
        <dbReference type="RuleBase" id="RU003968"/>
    </source>
</evidence>
<dbReference type="PANTHER" id="PTHR11552:SF147">
    <property type="entry name" value="CHOLINE DEHYDROGENASE, MITOCHONDRIAL"/>
    <property type="match status" value="1"/>
</dbReference>
<dbReference type="SUPFAM" id="SSF51905">
    <property type="entry name" value="FAD/NAD(P)-binding domain"/>
    <property type="match status" value="1"/>
</dbReference>
<evidence type="ECO:0000256" key="1">
    <source>
        <dbReference type="ARBA" id="ARBA00001974"/>
    </source>
</evidence>
<evidence type="ECO:0000259" key="8">
    <source>
        <dbReference type="PROSITE" id="PS00623"/>
    </source>
</evidence>
<keyword evidence="4 5" id="KW-0274">FAD</keyword>
<dbReference type="Gene3D" id="3.30.560.10">
    <property type="entry name" value="Glucose Oxidase, domain 3"/>
    <property type="match status" value="1"/>
</dbReference>
<dbReference type="PANTHER" id="PTHR11552">
    <property type="entry name" value="GLUCOSE-METHANOL-CHOLINE GMC OXIDOREDUCTASE"/>
    <property type="match status" value="1"/>
</dbReference>
<dbReference type="InterPro" id="IPR007867">
    <property type="entry name" value="GMC_OxRtase_C"/>
</dbReference>
<evidence type="ECO:0000256" key="5">
    <source>
        <dbReference type="PIRSR" id="PIRSR000137-2"/>
    </source>
</evidence>
<comment type="similarity">
    <text evidence="2 6">Belongs to the GMC oxidoreductase family.</text>
</comment>